<dbReference type="Gene3D" id="2.80.10.50">
    <property type="match status" value="1"/>
</dbReference>
<name>A0ABV1FQ54_9BACT</name>
<gene>
    <name evidence="2" type="ORF">AAAT34_05600</name>
</gene>
<sequence length="792" mass="86021">MTIKTLLLSLAMAGGSLGASAQAYHDITSAYLLNAGFDTNYTYAVGDEGNVAPNDINSVNFWDVTSVKAGVLGVWQWGSAKTFCGLSVPATGYDGVAGGGLAFGLVTTSGINMLQDSVKLPAGDYEVVMAVYNAADNEEVSTNSSAWHPYNTRLSARVPFTNTKFAAHAWTTDTISFTLDQEVAGRLRLGFSARKEDHAMPVVDWVKILRATPLGDADLALRRADLESAIAAANAVLGDAQGTAADELRATVAQAESLLNNEEADLADLLVGATSLKAATANFKWGNSIKVVTDKRYLRGATMAFGRMSTTAKATDIKEQGFVISTQAHPTVADTKHTSTLSNNGTIYCFKNLKPATEYFMRSYVENKKGNVAYGDEIRFYTIPKGNITPTIRSISDEAVRKRITDAVNTATDLWNNLTEMRDFRPSVGYEPGTPTADCSYGGWVRVGSNTSYQSAGTIMHEWLHGVGVIPWADTQWSVVGVLRSGSQSVSGSQKGSGNWLGERVSAVLDFWDNTTGSFLHGDYQHMWPYGINGANEDNHSDVLYYGNSLVCQALGEDGLEHTSSHYAEPYWAFEHQEGVKYYITNEKKENGRYLSYLTERGTAGTLTLCQKSADELAANDSCAWYISFTPDNQYFQFRNAATGRYITFNGSTFSAKNVMPADQQDFQLMKGRVDADEDGTRGFWITRHAARNPMTMAASNATTLTRTTFNLANSATGQRWVILDEAQMRAKTTTAMGIESITDKQQNAAAVAREGVYTLDGRKVARSANDLSGLSHGIYIVGMLVNQSKTT</sequence>
<reference evidence="2 3" key="1">
    <citation type="submission" date="2024-04" db="EMBL/GenBank/DDBJ databases">
        <title>Human intestinal bacterial collection.</title>
        <authorList>
            <person name="Pauvert C."/>
            <person name="Hitch T.C.A."/>
            <person name="Clavel T."/>
        </authorList>
    </citation>
    <scope>NUCLEOTIDE SEQUENCE [LARGE SCALE GENOMIC DNA]</scope>
    <source>
        <strain evidence="2 3">CLA-AA-H145</strain>
    </source>
</reference>
<feature type="chain" id="PRO_5045099423" evidence="1">
    <location>
        <begin position="22"/>
        <end position="792"/>
    </location>
</feature>
<dbReference type="EMBL" id="JBBNFP010000015">
    <property type="protein sequence ID" value="MEQ2486532.1"/>
    <property type="molecule type" value="Genomic_DNA"/>
</dbReference>
<proteinExistence type="predicted"/>
<accession>A0ABV1FQ54</accession>
<evidence type="ECO:0000313" key="3">
    <source>
        <dbReference type="Proteomes" id="UP001487296"/>
    </source>
</evidence>
<evidence type="ECO:0000313" key="2">
    <source>
        <dbReference type="EMBL" id="MEQ2486532.1"/>
    </source>
</evidence>
<organism evidence="2 3">
    <name type="scientific">Hallella faecis</name>
    <dbReference type="NCBI Taxonomy" id="2841596"/>
    <lineage>
        <taxon>Bacteria</taxon>
        <taxon>Pseudomonadati</taxon>
        <taxon>Bacteroidota</taxon>
        <taxon>Bacteroidia</taxon>
        <taxon>Bacteroidales</taxon>
        <taxon>Prevotellaceae</taxon>
        <taxon>Hallella</taxon>
    </lineage>
</organism>
<keyword evidence="1" id="KW-0732">Signal</keyword>
<feature type="signal peptide" evidence="1">
    <location>
        <begin position="1"/>
        <end position="21"/>
    </location>
</feature>
<comment type="caution">
    <text evidence="2">The sequence shown here is derived from an EMBL/GenBank/DDBJ whole genome shotgun (WGS) entry which is preliminary data.</text>
</comment>
<dbReference type="Proteomes" id="UP001487296">
    <property type="component" value="Unassembled WGS sequence"/>
</dbReference>
<keyword evidence="3" id="KW-1185">Reference proteome</keyword>
<protein>
    <submittedName>
        <fullName evidence="2">RICIN domain-containing protein</fullName>
    </submittedName>
</protein>
<evidence type="ECO:0000256" key="1">
    <source>
        <dbReference type="SAM" id="SignalP"/>
    </source>
</evidence>
<dbReference type="RefSeq" id="WP_215759614.1">
    <property type="nucleotide sequence ID" value="NZ_JAHKBE010000015.1"/>
</dbReference>